<dbReference type="Gene3D" id="1.10.10.60">
    <property type="entry name" value="Homeodomain-like"/>
    <property type="match status" value="2"/>
</dbReference>
<dbReference type="Proteomes" id="UP001612415">
    <property type="component" value="Unassembled WGS sequence"/>
</dbReference>
<dbReference type="InterPro" id="IPR018060">
    <property type="entry name" value="HTH_AraC"/>
</dbReference>
<evidence type="ECO:0000259" key="4">
    <source>
        <dbReference type="PROSITE" id="PS01124"/>
    </source>
</evidence>
<evidence type="ECO:0000313" key="6">
    <source>
        <dbReference type="Proteomes" id="UP001612415"/>
    </source>
</evidence>
<dbReference type="SUPFAM" id="SSF46689">
    <property type="entry name" value="Homeodomain-like"/>
    <property type="match status" value="2"/>
</dbReference>
<keyword evidence="1" id="KW-0805">Transcription regulation</keyword>
<feature type="domain" description="HTH araC/xylS-type" evidence="4">
    <location>
        <begin position="293"/>
        <end position="392"/>
    </location>
</feature>
<protein>
    <submittedName>
        <fullName evidence="5">Helix-turn-helix transcriptional regulator</fullName>
    </submittedName>
</protein>
<evidence type="ECO:0000256" key="2">
    <source>
        <dbReference type="ARBA" id="ARBA00023125"/>
    </source>
</evidence>
<keyword evidence="3" id="KW-0804">Transcription</keyword>
<organism evidence="5 6">
    <name type="scientific">Streptomyces cellulosae</name>
    <dbReference type="NCBI Taxonomy" id="1968"/>
    <lineage>
        <taxon>Bacteria</taxon>
        <taxon>Bacillati</taxon>
        <taxon>Actinomycetota</taxon>
        <taxon>Actinomycetes</taxon>
        <taxon>Kitasatosporales</taxon>
        <taxon>Streptomycetaceae</taxon>
        <taxon>Streptomyces</taxon>
    </lineage>
</organism>
<dbReference type="SMART" id="SM00342">
    <property type="entry name" value="HTH_ARAC"/>
    <property type="match status" value="1"/>
</dbReference>
<comment type="caution">
    <text evidence="5">The sequence shown here is derived from an EMBL/GenBank/DDBJ whole genome shotgun (WGS) entry which is preliminary data.</text>
</comment>
<dbReference type="PROSITE" id="PS00041">
    <property type="entry name" value="HTH_ARAC_FAMILY_1"/>
    <property type="match status" value="1"/>
</dbReference>
<evidence type="ECO:0000313" key="5">
    <source>
        <dbReference type="EMBL" id="MFI5680263.1"/>
    </source>
</evidence>
<sequence>MTAALRGVRQLGDSEHRVLDLYSARMSDADVVLDVPVGHDRTLTGLLVAGYALRQGRSVAYLTDDSDRALSRASVVPGLPVVRKLHGQNSLNDIVAYYNAQALGVMDFPTYFNTNPKVEPAEVVVFDDRDTAYELVGSLFTLRVDRRLQRRAYDGFCDLVLSLGDESYATVARMRHEGADSLLSPRQLDLEDWARIVDRAAEVLTPALCTEDARFTWPRLQPWLHKCRVLIAPAGVEIRPPHQLIRALPGYRHAAQRVFLERQPVEPTVEPAKIGRDLQLPDTDRLTLSPNMLAAVAYLRGNYADSGLTLGRVARRAYMSQYHFSRRFKQETGWRFIDFVTALRLTEAKNLLRNTTMSITDVSRTVGYQELSHFQRTFKKWLGTSASGYRARDPIARAHGQCWQH</sequence>
<dbReference type="PANTHER" id="PTHR43280:SF10">
    <property type="entry name" value="REGULATORY PROTEIN POCR"/>
    <property type="match status" value="1"/>
</dbReference>
<dbReference type="Pfam" id="PF12833">
    <property type="entry name" value="HTH_18"/>
    <property type="match status" value="1"/>
</dbReference>
<keyword evidence="6" id="KW-1185">Reference proteome</keyword>
<name>A0ABW7YEC6_STRCE</name>
<keyword evidence="2" id="KW-0238">DNA-binding</keyword>
<evidence type="ECO:0000256" key="1">
    <source>
        <dbReference type="ARBA" id="ARBA00023015"/>
    </source>
</evidence>
<reference evidence="5 6" key="1">
    <citation type="submission" date="2024-10" db="EMBL/GenBank/DDBJ databases">
        <title>The Natural Products Discovery Center: Release of the First 8490 Sequenced Strains for Exploring Actinobacteria Biosynthetic Diversity.</title>
        <authorList>
            <person name="Kalkreuter E."/>
            <person name="Kautsar S.A."/>
            <person name="Yang D."/>
            <person name="Bader C.D."/>
            <person name="Teijaro C.N."/>
            <person name="Fluegel L."/>
            <person name="Davis C.M."/>
            <person name="Simpson J.R."/>
            <person name="Lauterbach L."/>
            <person name="Steele A.D."/>
            <person name="Gui C."/>
            <person name="Meng S."/>
            <person name="Li G."/>
            <person name="Viehrig K."/>
            <person name="Ye F."/>
            <person name="Su P."/>
            <person name="Kiefer A.F."/>
            <person name="Nichols A."/>
            <person name="Cepeda A.J."/>
            <person name="Yan W."/>
            <person name="Fan B."/>
            <person name="Jiang Y."/>
            <person name="Adhikari A."/>
            <person name="Zheng C.-J."/>
            <person name="Schuster L."/>
            <person name="Cowan T.M."/>
            <person name="Smanski M.J."/>
            <person name="Chevrette M.G."/>
            <person name="De Carvalho L.P.S."/>
            <person name="Shen B."/>
        </authorList>
    </citation>
    <scope>NUCLEOTIDE SEQUENCE [LARGE SCALE GENOMIC DNA]</scope>
    <source>
        <strain evidence="5 6">NPDC051599</strain>
    </source>
</reference>
<evidence type="ECO:0000256" key="3">
    <source>
        <dbReference type="ARBA" id="ARBA00023163"/>
    </source>
</evidence>
<dbReference type="InterPro" id="IPR009057">
    <property type="entry name" value="Homeodomain-like_sf"/>
</dbReference>
<dbReference type="PANTHER" id="PTHR43280">
    <property type="entry name" value="ARAC-FAMILY TRANSCRIPTIONAL REGULATOR"/>
    <property type="match status" value="1"/>
</dbReference>
<dbReference type="RefSeq" id="WP_398660707.1">
    <property type="nucleotide sequence ID" value="NZ_JBITDC010000019.1"/>
</dbReference>
<accession>A0ABW7YEC6</accession>
<proteinExistence type="predicted"/>
<gene>
    <name evidence="5" type="ORF">ACIA8P_37610</name>
</gene>
<dbReference type="PROSITE" id="PS01124">
    <property type="entry name" value="HTH_ARAC_FAMILY_2"/>
    <property type="match status" value="1"/>
</dbReference>
<dbReference type="InterPro" id="IPR018062">
    <property type="entry name" value="HTH_AraC-typ_CS"/>
</dbReference>
<dbReference type="EMBL" id="JBITDC010000019">
    <property type="protein sequence ID" value="MFI5680263.1"/>
    <property type="molecule type" value="Genomic_DNA"/>
</dbReference>